<accession>A0AAD6Y9N7</accession>
<organism evidence="2 3">
    <name type="scientific">Mycena pura</name>
    <dbReference type="NCBI Taxonomy" id="153505"/>
    <lineage>
        <taxon>Eukaryota</taxon>
        <taxon>Fungi</taxon>
        <taxon>Dikarya</taxon>
        <taxon>Basidiomycota</taxon>
        <taxon>Agaricomycotina</taxon>
        <taxon>Agaricomycetes</taxon>
        <taxon>Agaricomycetidae</taxon>
        <taxon>Agaricales</taxon>
        <taxon>Marasmiineae</taxon>
        <taxon>Mycenaceae</taxon>
        <taxon>Mycena</taxon>
    </lineage>
</organism>
<evidence type="ECO:0000256" key="1">
    <source>
        <dbReference type="SAM" id="MobiDB-lite"/>
    </source>
</evidence>
<dbReference type="Proteomes" id="UP001219525">
    <property type="component" value="Unassembled WGS sequence"/>
</dbReference>
<keyword evidence="3" id="KW-1185">Reference proteome</keyword>
<name>A0AAD6Y9N7_9AGAR</name>
<dbReference type="AlphaFoldDB" id="A0AAD6Y9N7"/>
<feature type="compositionally biased region" description="Basic and acidic residues" evidence="1">
    <location>
        <begin position="492"/>
        <end position="506"/>
    </location>
</feature>
<proteinExistence type="predicted"/>
<reference evidence="2" key="1">
    <citation type="submission" date="2023-03" db="EMBL/GenBank/DDBJ databases">
        <title>Massive genome expansion in bonnet fungi (Mycena s.s.) driven by repeated elements and novel gene families across ecological guilds.</title>
        <authorList>
            <consortium name="Lawrence Berkeley National Laboratory"/>
            <person name="Harder C.B."/>
            <person name="Miyauchi S."/>
            <person name="Viragh M."/>
            <person name="Kuo A."/>
            <person name="Thoen E."/>
            <person name="Andreopoulos B."/>
            <person name="Lu D."/>
            <person name="Skrede I."/>
            <person name="Drula E."/>
            <person name="Henrissat B."/>
            <person name="Morin E."/>
            <person name="Kohler A."/>
            <person name="Barry K."/>
            <person name="LaButti K."/>
            <person name="Morin E."/>
            <person name="Salamov A."/>
            <person name="Lipzen A."/>
            <person name="Mereny Z."/>
            <person name="Hegedus B."/>
            <person name="Baldrian P."/>
            <person name="Stursova M."/>
            <person name="Weitz H."/>
            <person name="Taylor A."/>
            <person name="Grigoriev I.V."/>
            <person name="Nagy L.G."/>
            <person name="Martin F."/>
            <person name="Kauserud H."/>
        </authorList>
    </citation>
    <scope>NUCLEOTIDE SEQUENCE</scope>
    <source>
        <strain evidence="2">9144</strain>
    </source>
</reference>
<comment type="caution">
    <text evidence="2">The sequence shown here is derived from an EMBL/GenBank/DDBJ whole genome shotgun (WGS) entry which is preliminary data.</text>
</comment>
<protein>
    <submittedName>
        <fullName evidence="2">Uncharacterized protein</fullName>
    </submittedName>
</protein>
<sequence length="642" mass="70084">MVCSTSIYEIRVLILLDSLQPSAEVKVSALLDRWILTAHGLPSVASLQACVSASLPTASSELTAFLPLHLSTNGSPPIKSFQTVSTLLNGCILTANGLHSIAYIQSSILTAHTLPFNSSWHPSRASIQKVSAMPNGCILTINGIPSVASLQTCVGASLHHCFFGANGLPSIAPIQVSVSVETTPKVSTMPNGCILTVNGLPSIASPQKTSLQRSGLAVTHETKCDPRHPSWTRKRSGMDWAGYRLRRGAKNDRLYQAWWERSRLCEAQVKPDSRLLRIHKLKLALTLPRRTTEAGTERQPMLRLAGVTGVQGYFNTILVEEGRRTESRGAQFLVRTGSVRILIQYLSETNTDLKLRFRPDLPRFLMPRTTKAQNQSDTIYTAEKLLMASAALEDEPDMDELGLFEAEDPLEAHLFADSTSEVLELSAFNWIAINAVAANLKEAKEAPGSVKDPMPEVLYHLRKKVQLGIIIPNYFLPNVLQFPTEGGGGPTLEKKSDTRALSDSHSSRRGCHTTESPFKEHSGPPAMRLDPGSGSGRIWAPKLVLPRRSWIPLPDEKGLHLDHHRALRMQTPRFLDARLLSTAPGLLSSVVLLIQTPKNGLSTDQAGRRGPGDFSVQRVKSDALHMRAISASQVAGPAVGWP</sequence>
<feature type="region of interest" description="Disordered" evidence="1">
    <location>
        <begin position="487"/>
        <end position="532"/>
    </location>
</feature>
<dbReference type="EMBL" id="JARJCW010000037">
    <property type="protein sequence ID" value="KAJ7207237.1"/>
    <property type="molecule type" value="Genomic_DNA"/>
</dbReference>
<evidence type="ECO:0000313" key="3">
    <source>
        <dbReference type="Proteomes" id="UP001219525"/>
    </source>
</evidence>
<gene>
    <name evidence="2" type="ORF">GGX14DRAFT_396646</name>
</gene>
<evidence type="ECO:0000313" key="2">
    <source>
        <dbReference type="EMBL" id="KAJ7207237.1"/>
    </source>
</evidence>